<dbReference type="NCBIfam" id="TIGR00059">
    <property type="entry name" value="L17"/>
    <property type="match status" value="1"/>
</dbReference>
<dbReference type="Gene3D" id="3.90.1030.10">
    <property type="entry name" value="Ribosomal protein L17"/>
    <property type="match status" value="1"/>
</dbReference>
<name>A0ABW9J2U9_9SPHI</name>
<dbReference type="SUPFAM" id="SSF64263">
    <property type="entry name" value="Prokaryotic ribosomal protein L17"/>
    <property type="match status" value="1"/>
</dbReference>
<comment type="caution">
    <text evidence="7">The sequence shown here is derived from an EMBL/GenBank/DDBJ whole genome shotgun (WGS) entry which is preliminary data.</text>
</comment>
<evidence type="ECO:0000313" key="8">
    <source>
        <dbReference type="Proteomes" id="UP001517247"/>
    </source>
</evidence>
<reference evidence="7 8" key="1">
    <citation type="submission" date="2024-12" db="EMBL/GenBank/DDBJ databases">
        <authorList>
            <person name="Hu S."/>
        </authorList>
    </citation>
    <scope>NUCLEOTIDE SEQUENCE [LARGE SCALE GENOMIC DNA]</scope>
    <source>
        <strain evidence="7 8">THG-T11</strain>
    </source>
</reference>
<evidence type="ECO:0000256" key="2">
    <source>
        <dbReference type="ARBA" id="ARBA00022980"/>
    </source>
</evidence>
<comment type="subunit">
    <text evidence="4">Part of the 50S ribosomal subunit. Contacts protein L32.</text>
</comment>
<evidence type="ECO:0000256" key="6">
    <source>
        <dbReference type="SAM" id="MobiDB-lite"/>
    </source>
</evidence>
<evidence type="ECO:0000256" key="5">
    <source>
        <dbReference type="RuleBase" id="RU000660"/>
    </source>
</evidence>
<dbReference type="RefSeq" id="WP_138721990.1">
    <property type="nucleotide sequence ID" value="NZ_SSHJ02000001.1"/>
</dbReference>
<feature type="compositionally biased region" description="Acidic residues" evidence="6">
    <location>
        <begin position="181"/>
        <end position="190"/>
    </location>
</feature>
<feature type="compositionally biased region" description="Basic and acidic residues" evidence="6">
    <location>
        <begin position="143"/>
        <end position="166"/>
    </location>
</feature>
<feature type="region of interest" description="Disordered" evidence="6">
    <location>
        <begin position="129"/>
        <end position="190"/>
    </location>
</feature>
<proteinExistence type="inferred from homology"/>
<dbReference type="GO" id="GO:0005840">
    <property type="term" value="C:ribosome"/>
    <property type="evidence" value="ECO:0007669"/>
    <property type="project" value="UniProtKB-KW"/>
</dbReference>
<dbReference type="Proteomes" id="UP001517247">
    <property type="component" value="Unassembled WGS sequence"/>
</dbReference>
<evidence type="ECO:0000256" key="1">
    <source>
        <dbReference type="ARBA" id="ARBA00008777"/>
    </source>
</evidence>
<gene>
    <name evidence="4 7" type="primary">rplQ</name>
    <name evidence="7" type="ORF">E6A44_004740</name>
</gene>
<keyword evidence="2 4" id="KW-0689">Ribosomal protein</keyword>
<feature type="compositionally biased region" description="Basic residues" evidence="6">
    <location>
        <begin position="133"/>
        <end position="142"/>
    </location>
</feature>
<evidence type="ECO:0000256" key="3">
    <source>
        <dbReference type="ARBA" id="ARBA00023274"/>
    </source>
</evidence>
<organism evidence="7 8">
    <name type="scientific">Pedobacter ureilyticus</name>
    <dbReference type="NCBI Taxonomy" id="1393051"/>
    <lineage>
        <taxon>Bacteria</taxon>
        <taxon>Pseudomonadati</taxon>
        <taxon>Bacteroidota</taxon>
        <taxon>Sphingobacteriia</taxon>
        <taxon>Sphingobacteriales</taxon>
        <taxon>Sphingobacteriaceae</taxon>
        <taxon>Pedobacter</taxon>
    </lineage>
</organism>
<feature type="compositionally biased region" description="Low complexity" evidence="6">
    <location>
        <begin position="168"/>
        <end position="180"/>
    </location>
</feature>
<evidence type="ECO:0000313" key="7">
    <source>
        <dbReference type="EMBL" id="MFN0254866.1"/>
    </source>
</evidence>
<dbReference type="InterPro" id="IPR047859">
    <property type="entry name" value="Ribosomal_bL17_CS"/>
</dbReference>
<dbReference type="HAMAP" id="MF_01368">
    <property type="entry name" value="Ribosomal_bL17"/>
    <property type="match status" value="1"/>
</dbReference>
<accession>A0ABW9J2U9</accession>
<protein>
    <recommendedName>
        <fullName evidence="4">Large ribosomal subunit protein bL17</fullName>
    </recommendedName>
</protein>
<sequence>MRHGKKHNHLGRTTSHRKAMLANMASSLITHKRITTTLAKAKALRVYVEPIITKSKNDTTHSRRTVFAYLQNKEVVTELFRDVAAKVANRPGGYTRIIKLNNRLGDNAEMALIELVDYNEVYGKDAAAAEKKTTRRGRSKAAKKADAPAAEVKEEAAPVAEAKEEVAEAPAAEETAPEAPAADDAEEQKA</sequence>
<dbReference type="PROSITE" id="PS01167">
    <property type="entry name" value="RIBOSOMAL_L17"/>
    <property type="match status" value="1"/>
</dbReference>
<dbReference type="InterPro" id="IPR000456">
    <property type="entry name" value="Ribosomal_bL17"/>
</dbReference>
<dbReference type="InterPro" id="IPR036373">
    <property type="entry name" value="Ribosomal_bL17_sf"/>
</dbReference>
<dbReference type="EMBL" id="SSHJ02000001">
    <property type="protein sequence ID" value="MFN0254866.1"/>
    <property type="molecule type" value="Genomic_DNA"/>
</dbReference>
<dbReference type="Pfam" id="PF01196">
    <property type="entry name" value="Ribosomal_L17"/>
    <property type="match status" value="1"/>
</dbReference>
<dbReference type="PANTHER" id="PTHR14413:SF16">
    <property type="entry name" value="LARGE RIBOSOMAL SUBUNIT PROTEIN BL17M"/>
    <property type="match status" value="1"/>
</dbReference>
<keyword evidence="8" id="KW-1185">Reference proteome</keyword>
<evidence type="ECO:0000256" key="4">
    <source>
        <dbReference type="HAMAP-Rule" id="MF_01368"/>
    </source>
</evidence>
<keyword evidence="3 4" id="KW-0687">Ribonucleoprotein</keyword>
<dbReference type="PANTHER" id="PTHR14413">
    <property type="entry name" value="RIBOSOMAL PROTEIN L17"/>
    <property type="match status" value="1"/>
</dbReference>
<comment type="similarity">
    <text evidence="1 4 5">Belongs to the bacterial ribosomal protein bL17 family.</text>
</comment>